<feature type="compositionally biased region" description="Polar residues" evidence="1">
    <location>
        <begin position="1089"/>
        <end position="1109"/>
    </location>
</feature>
<protein>
    <submittedName>
        <fullName evidence="2">Uncharacterized protein</fullName>
    </submittedName>
</protein>
<evidence type="ECO:0000313" key="2">
    <source>
        <dbReference type="EMBL" id="KAH0541417.1"/>
    </source>
</evidence>
<feature type="region of interest" description="Disordered" evidence="1">
    <location>
        <begin position="155"/>
        <end position="278"/>
    </location>
</feature>
<accession>A0A9P8KXF3</accession>
<feature type="compositionally biased region" description="Polar residues" evidence="1">
    <location>
        <begin position="115"/>
        <end position="128"/>
    </location>
</feature>
<feature type="compositionally biased region" description="Basic and acidic residues" evidence="1">
    <location>
        <begin position="817"/>
        <end position="829"/>
    </location>
</feature>
<feature type="compositionally biased region" description="Polar residues" evidence="1">
    <location>
        <begin position="594"/>
        <end position="606"/>
    </location>
</feature>
<name>A0A9P8KXF3_9PEZI</name>
<feature type="compositionally biased region" description="Polar residues" evidence="1">
    <location>
        <begin position="1044"/>
        <end position="1061"/>
    </location>
</feature>
<feature type="region of interest" description="Disordered" evidence="1">
    <location>
        <begin position="984"/>
        <end position="1008"/>
    </location>
</feature>
<feature type="region of interest" description="Disordered" evidence="1">
    <location>
        <begin position="110"/>
        <end position="139"/>
    </location>
</feature>
<proteinExistence type="predicted"/>
<gene>
    <name evidence="2" type="ORF">FGG08_004107</name>
</gene>
<feature type="compositionally biased region" description="Pro residues" evidence="1">
    <location>
        <begin position="776"/>
        <end position="785"/>
    </location>
</feature>
<feature type="compositionally biased region" description="Polar residues" evidence="1">
    <location>
        <begin position="226"/>
        <end position="236"/>
    </location>
</feature>
<feature type="compositionally biased region" description="Basic and acidic residues" evidence="1">
    <location>
        <begin position="165"/>
        <end position="174"/>
    </location>
</feature>
<feature type="region of interest" description="Disordered" evidence="1">
    <location>
        <begin position="1020"/>
        <end position="1109"/>
    </location>
</feature>
<evidence type="ECO:0000256" key="1">
    <source>
        <dbReference type="SAM" id="MobiDB-lite"/>
    </source>
</evidence>
<dbReference type="InterPro" id="IPR021582">
    <property type="entry name" value="Aim21"/>
</dbReference>
<evidence type="ECO:0000313" key="3">
    <source>
        <dbReference type="Proteomes" id="UP000698800"/>
    </source>
</evidence>
<dbReference type="OrthoDB" id="5386574at2759"/>
<feature type="compositionally biased region" description="Polar residues" evidence="1">
    <location>
        <begin position="182"/>
        <end position="201"/>
    </location>
</feature>
<sequence length="1109" mass="118692">MTATTAPSIPPRPNRSQKHLMAVDAPKVPPRPTRRVERSVSPNRDSFARSPLNETPFAINPGDSSGGLYSLGQNISASSLPPRPPSVSLPSIGQEGAEYASFCDIPAEPDVGSIATESPKTQTRNIGNNLKLHAPKPTLPISSAKVRTVAVARTDSTQATAAGIDHADDKDPHTRPLKAKVSFTSHDSSQGAERPASTQPSDSEHGIPEIGLRVPMYPNAGDVQAPSPSAYQTTLGSGVGFHNDGQHRPGRNHKRTPSGRECPPGSYGLHGHGAPGQNKFEKAWYESHPEALEREESGEYGPGLGVSRTEWALSSDDLNRVVRETASKGAGYGTSPAIDGTPDEQIGYLASEEYASRITSPNPPSHHGSRGGSQTFNASRLREEITRDAPSNRQSLEIAVADEPEDEDVIHVNPQSSSRGDIGIEDLGPQGCNISEHGGWIDEHSYGVPILASDEVTKEPAAEHLQPAVSPYQERKGNSYFTSGDLERSGSRTSSRPTSTPASRSTSRPNSIIGGIPGFSRYALYDDLEELSTPLEDVEEYEPLFPEDEKGEKPKSPLDRLKRPELNTAKSSSLSSRSQRRKFPSQDIWEDAPSSAQLQATVTNPQLPEDNLELVKCLEENTEGSPGAVKSRQVDEAGSFLPQETREWANPKIKDELKNSKPKQRFPSKDIWEDSPESLQLQTTVSAPQTDESESNSDVPERPMTDAVTRTHEQPVSERESQHAEGIATAEIKPALEKPTPPPRPTRSKELTAGTAGVQPNIPARPPQRVRNLPPADIPPMPAKSPTPVSSGVYSRAVPPPPAKADDSMAEPTSSPMEKKAPVLPERSKPQIPARPAKPVTKKSGDSVGSSTPAKTGSASSTEGSSAIRSVPPPPTARPKPAVPSRPNGGKLAALKAGFFSDLDRRLQQGPTAPKQQNELAEEQTAEKAPLSDARKGRARGPVRRKPAVSPSANSEETNDQRSPQKFDISVAFTVWQIAEDGVVAVSSEDNGPNPEPTNSSNKTEIDSLDDIVTSATGVRNLLDNARDSTRVSEGAQEEVNPVSRESTQGQTIASERSATEIQDEDPAARSPTIEAAATMEAKGASAVSEPNQTSEQAIHTDIASTMEN</sequence>
<feature type="compositionally biased region" description="Basic residues" evidence="1">
    <location>
        <begin position="937"/>
        <end position="947"/>
    </location>
</feature>
<reference evidence="2" key="1">
    <citation type="submission" date="2021-03" db="EMBL/GenBank/DDBJ databases">
        <title>Comparative genomics and phylogenomic investigation of the class Geoglossomycetes provide insights into ecological specialization and systematics.</title>
        <authorList>
            <person name="Melie T."/>
            <person name="Pirro S."/>
            <person name="Miller A.N."/>
            <person name="Quandt A."/>
        </authorList>
    </citation>
    <scope>NUCLEOTIDE SEQUENCE</scope>
    <source>
        <strain evidence="2">GBOQ0MN5Z8</strain>
    </source>
</reference>
<feature type="region of interest" description="Disordered" evidence="1">
    <location>
        <begin position="534"/>
        <end position="966"/>
    </location>
</feature>
<dbReference type="EMBL" id="JAGHQL010000079">
    <property type="protein sequence ID" value="KAH0541417.1"/>
    <property type="molecule type" value="Genomic_DNA"/>
</dbReference>
<dbReference type="Pfam" id="PF11489">
    <property type="entry name" value="Aim21"/>
    <property type="match status" value="2"/>
</dbReference>
<feature type="compositionally biased region" description="Basic residues" evidence="1">
    <location>
        <begin position="248"/>
        <end position="257"/>
    </location>
</feature>
<feature type="compositionally biased region" description="Low complexity" evidence="1">
    <location>
        <begin position="491"/>
        <end position="511"/>
    </location>
</feature>
<feature type="compositionally biased region" description="Basic and acidic residues" evidence="1">
    <location>
        <begin position="547"/>
        <end position="565"/>
    </location>
</feature>
<feature type="region of interest" description="Disordered" evidence="1">
    <location>
        <begin position="457"/>
        <end position="516"/>
    </location>
</feature>
<feature type="region of interest" description="Disordered" evidence="1">
    <location>
        <begin position="327"/>
        <end position="438"/>
    </location>
</feature>
<feature type="compositionally biased region" description="Polar residues" evidence="1">
    <location>
        <begin position="677"/>
        <end position="690"/>
    </location>
</feature>
<feature type="compositionally biased region" description="Pro residues" evidence="1">
    <location>
        <begin position="871"/>
        <end position="884"/>
    </location>
</feature>
<dbReference type="AlphaFoldDB" id="A0A9P8KXF3"/>
<feature type="compositionally biased region" description="Basic and acidic residues" evidence="1">
    <location>
        <begin position="644"/>
        <end position="659"/>
    </location>
</feature>
<feature type="compositionally biased region" description="Acidic residues" evidence="1">
    <location>
        <begin position="534"/>
        <end position="546"/>
    </location>
</feature>
<feature type="compositionally biased region" description="Basic and acidic residues" evidence="1">
    <location>
        <begin position="699"/>
        <end position="723"/>
    </location>
</feature>
<organism evidence="2 3">
    <name type="scientific">Glutinoglossum americanum</name>
    <dbReference type="NCBI Taxonomy" id="1670608"/>
    <lineage>
        <taxon>Eukaryota</taxon>
        <taxon>Fungi</taxon>
        <taxon>Dikarya</taxon>
        <taxon>Ascomycota</taxon>
        <taxon>Pezizomycotina</taxon>
        <taxon>Geoglossomycetes</taxon>
        <taxon>Geoglossales</taxon>
        <taxon>Geoglossaceae</taxon>
        <taxon>Glutinoglossum</taxon>
    </lineage>
</organism>
<feature type="region of interest" description="Disordered" evidence="1">
    <location>
        <begin position="1"/>
        <end position="67"/>
    </location>
</feature>
<feature type="compositionally biased region" description="Low complexity" evidence="1">
    <location>
        <begin position="856"/>
        <end position="870"/>
    </location>
</feature>
<keyword evidence="3" id="KW-1185">Reference proteome</keyword>
<dbReference type="Proteomes" id="UP000698800">
    <property type="component" value="Unassembled WGS sequence"/>
</dbReference>
<comment type="caution">
    <text evidence="2">The sequence shown here is derived from an EMBL/GenBank/DDBJ whole genome shotgun (WGS) entry which is preliminary data.</text>
</comment>
<feature type="compositionally biased region" description="Polar residues" evidence="1">
    <location>
        <begin position="909"/>
        <end position="919"/>
    </location>
</feature>